<keyword evidence="1" id="KW-1133">Transmembrane helix</keyword>
<comment type="caution">
    <text evidence="3">The sequence shown here is derived from an EMBL/GenBank/DDBJ whole genome shotgun (WGS) entry which is preliminary data.</text>
</comment>
<dbReference type="EMBL" id="BTGU01000006">
    <property type="protein sequence ID" value="GMN36881.1"/>
    <property type="molecule type" value="Genomic_DNA"/>
</dbReference>
<feature type="transmembrane region" description="Helical" evidence="1">
    <location>
        <begin position="91"/>
        <end position="113"/>
    </location>
</feature>
<keyword evidence="1" id="KW-0472">Membrane</keyword>
<gene>
    <name evidence="3" type="ORF">TIFTF001_006361</name>
</gene>
<evidence type="ECO:0000259" key="2">
    <source>
        <dbReference type="Pfam" id="PF13968"/>
    </source>
</evidence>
<feature type="transmembrane region" description="Helical" evidence="1">
    <location>
        <begin position="49"/>
        <end position="71"/>
    </location>
</feature>
<dbReference type="Pfam" id="PF13968">
    <property type="entry name" value="DUF4220"/>
    <property type="match status" value="1"/>
</dbReference>
<dbReference type="InterPro" id="IPR025315">
    <property type="entry name" value="DUF4220"/>
</dbReference>
<dbReference type="PANTHER" id="PTHR31325">
    <property type="entry name" value="OS01G0798800 PROTEIN-RELATED"/>
    <property type="match status" value="1"/>
</dbReference>
<name>A0AA88CZN6_FICCA</name>
<evidence type="ECO:0000256" key="1">
    <source>
        <dbReference type="SAM" id="Phobius"/>
    </source>
</evidence>
<keyword evidence="4" id="KW-1185">Reference proteome</keyword>
<dbReference type="AlphaFoldDB" id="A0AA88CZN6"/>
<feature type="domain" description="DUF4220" evidence="2">
    <location>
        <begin position="52"/>
        <end position="165"/>
    </location>
</feature>
<feature type="transmembrane region" description="Helical" evidence="1">
    <location>
        <begin position="120"/>
        <end position="138"/>
    </location>
</feature>
<dbReference type="Proteomes" id="UP001187192">
    <property type="component" value="Unassembled WGS sequence"/>
</dbReference>
<accession>A0AA88CZN6</accession>
<organism evidence="3 4">
    <name type="scientific">Ficus carica</name>
    <name type="common">Common fig</name>
    <dbReference type="NCBI Taxonomy" id="3494"/>
    <lineage>
        <taxon>Eukaryota</taxon>
        <taxon>Viridiplantae</taxon>
        <taxon>Streptophyta</taxon>
        <taxon>Embryophyta</taxon>
        <taxon>Tracheophyta</taxon>
        <taxon>Spermatophyta</taxon>
        <taxon>Magnoliopsida</taxon>
        <taxon>eudicotyledons</taxon>
        <taxon>Gunneridae</taxon>
        <taxon>Pentapetalae</taxon>
        <taxon>rosids</taxon>
        <taxon>fabids</taxon>
        <taxon>Rosales</taxon>
        <taxon>Moraceae</taxon>
        <taxon>Ficeae</taxon>
        <taxon>Ficus</taxon>
    </lineage>
</organism>
<evidence type="ECO:0000313" key="4">
    <source>
        <dbReference type="Proteomes" id="UP001187192"/>
    </source>
</evidence>
<protein>
    <recommendedName>
        <fullName evidence="2">DUF4220 domain-containing protein</fullName>
    </recommendedName>
</protein>
<feature type="transmembrane region" description="Helical" evidence="1">
    <location>
        <begin position="20"/>
        <end position="37"/>
    </location>
</feature>
<reference evidence="3" key="1">
    <citation type="submission" date="2023-07" db="EMBL/GenBank/DDBJ databases">
        <title>draft genome sequence of fig (Ficus carica).</title>
        <authorList>
            <person name="Takahashi T."/>
            <person name="Nishimura K."/>
        </authorList>
    </citation>
    <scope>NUCLEOTIDE SEQUENCE</scope>
</reference>
<sequence length="165" mass="19146">MRQIFSESLRKGWSELEIRAMVIVSLMSQSILILIGNKRKHSTRNWLRFILWLAYLSAGWVAIVSLSVLSIKRLQYHEDDYSNNIPNYIVTAFWAPFLLPLLGGPDTVTVYSLEDNQLRWRHFLMLLVQVGVAFHVFVRSWTSNLLNFLSVPMFVAGIIKFGERT</sequence>
<proteinExistence type="predicted"/>
<evidence type="ECO:0000313" key="3">
    <source>
        <dbReference type="EMBL" id="GMN36881.1"/>
    </source>
</evidence>
<keyword evidence="1" id="KW-0812">Transmembrane</keyword>